<dbReference type="EMBL" id="PGOL01007092">
    <property type="protein sequence ID" value="PKI33055.1"/>
    <property type="molecule type" value="Genomic_DNA"/>
</dbReference>
<dbReference type="AlphaFoldDB" id="A0A2I0HMW0"/>
<name>A0A2I0HMW0_PUNGR</name>
<organism evidence="2 3">
    <name type="scientific">Punica granatum</name>
    <name type="common">Pomegranate</name>
    <dbReference type="NCBI Taxonomy" id="22663"/>
    <lineage>
        <taxon>Eukaryota</taxon>
        <taxon>Viridiplantae</taxon>
        <taxon>Streptophyta</taxon>
        <taxon>Embryophyta</taxon>
        <taxon>Tracheophyta</taxon>
        <taxon>Spermatophyta</taxon>
        <taxon>Magnoliopsida</taxon>
        <taxon>eudicotyledons</taxon>
        <taxon>Gunneridae</taxon>
        <taxon>Pentapetalae</taxon>
        <taxon>rosids</taxon>
        <taxon>malvids</taxon>
        <taxon>Myrtales</taxon>
        <taxon>Lythraceae</taxon>
        <taxon>Punica</taxon>
    </lineage>
</organism>
<accession>A0A2I0HMW0</accession>
<reference evidence="2 3" key="1">
    <citation type="submission" date="2017-11" db="EMBL/GenBank/DDBJ databases">
        <title>De-novo sequencing of pomegranate (Punica granatum L.) genome.</title>
        <authorList>
            <person name="Akparov Z."/>
            <person name="Amiraslanov A."/>
            <person name="Hajiyeva S."/>
            <person name="Abbasov M."/>
            <person name="Kaur K."/>
            <person name="Hamwieh A."/>
            <person name="Solovyev V."/>
            <person name="Salamov A."/>
            <person name="Braich B."/>
            <person name="Kosarev P."/>
            <person name="Mahmoud A."/>
            <person name="Hajiyev E."/>
            <person name="Babayeva S."/>
            <person name="Izzatullayeva V."/>
            <person name="Mammadov A."/>
            <person name="Mammadov A."/>
            <person name="Sharifova S."/>
            <person name="Ojaghi J."/>
            <person name="Eynullazada K."/>
            <person name="Bayramov B."/>
            <person name="Abdulazimova A."/>
            <person name="Shahmuradov I."/>
        </authorList>
    </citation>
    <scope>NUCLEOTIDE SEQUENCE [LARGE SCALE GENOMIC DNA]</scope>
    <source>
        <strain evidence="3">cv. AG2017</strain>
        <tissue evidence="2">Leaf</tissue>
    </source>
</reference>
<protein>
    <submittedName>
        <fullName evidence="2">Uncharacterized protein</fullName>
    </submittedName>
</protein>
<evidence type="ECO:0000256" key="1">
    <source>
        <dbReference type="SAM" id="MobiDB-lite"/>
    </source>
</evidence>
<proteinExistence type="predicted"/>
<evidence type="ECO:0000313" key="2">
    <source>
        <dbReference type="EMBL" id="PKI33055.1"/>
    </source>
</evidence>
<evidence type="ECO:0000313" key="3">
    <source>
        <dbReference type="Proteomes" id="UP000233551"/>
    </source>
</evidence>
<keyword evidence="3" id="KW-1185">Reference proteome</keyword>
<dbReference type="Proteomes" id="UP000233551">
    <property type="component" value="Unassembled WGS sequence"/>
</dbReference>
<sequence length="154" mass="16806">MAGLGGRSKSKQTQLRSRAQARGLAGRGLIARDGEEAAIASAHGMTVAREELGSRFSAWRGEAERSSGWRMYGRVKERVAEEQSGTERDGSCMLRGTEEQIRIAPYWEMELELESSGLESRSAAQDGEEAAIANSVSVEREAKDRSHIEVAHAL</sequence>
<gene>
    <name evidence="2" type="ORF">CRG98_046550</name>
</gene>
<feature type="region of interest" description="Disordered" evidence="1">
    <location>
        <begin position="1"/>
        <end position="27"/>
    </location>
</feature>
<comment type="caution">
    <text evidence="2">The sequence shown here is derived from an EMBL/GenBank/DDBJ whole genome shotgun (WGS) entry which is preliminary data.</text>
</comment>